<keyword evidence="2" id="KW-1185">Reference proteome</keyword>
<dbReference type="Proteomes" id="UP001596390">
    <property type="component" value="Unassembled WGS sequence"/>
</dbReference>
<evidence type="ECO:0000313" key="2">
    <source>
        <dbReference type="Proteomes" id="UP001596390"/>
    </source>
</evidence>
<organism evidence="1 2">
    <name type="scientific">Halorubrum yunnanense</name>
    <dbReference type="NCBI Taxonomy" id="1526162"/>
    <lineage>
        <taxon>Archaea</taxon>
        <taxon>Methanobacteriati</taxon>
        <taxon>Methanobacteriota</taxon>
        <taxon>Stenosarchaea group</taxon>
        <taxon>Halobacteria</taxon>
        <taxon>Halobacteriales</taxon>
        <taxon>Haloferacaceae</taxon>
        <taxon>Halorubrum</taxon>
    </lineage>
</organism>
<comment type="caution">
    <text evidence="1">The sequence shown here is derived from an EMBL/GenBank/DDBJ whole genome shotgun (WGS) entry which is preliminary data.</text>
</comment>
<name>A0ABD5YCB4_9EURY</name>
<dbReference type="EMBL" id="JBHSZZ010000032">
    <property type="protein sequence ID" value="MFC7187004.1"/>
    <property type="molecule type" value="Genomic_DNA"/>
</dbReference>
<accession>A0ABD5YCB4</accession>
<protein>
    <submittedName>
        <fullName evidence="1">Uncharacterized protein</fullName>
    </submittedName>
</protein>
<dbReference type="AlphaFoldDB" id="A0ABD5YCB4"/>
<sequence length="57" mass="5561">MIGVALGAAGIAAVTALLALSAFFSSSETAIFSLPAPFSRLIAAEVGLSPAAAERSP</sequence>
<evidence type="ECO:0000313" key="1">
    <source>
        <dbReference type="EMBL" id="MFC7187004.1"/>
    </source>
</evidence>
<proteinExistence type="predicted"/>
<dbReference type="RefSeq" id="WP_267664063.1">
    <property type="nucleotide sequence ID" value="NZ_JAODIX010000032.1"/>
</dbReference>
<gene>
    <name evidence="1" type="ORF">ACFQMK_08920</name>
</gene>
<reference evidence="1 2" key="1">
    <citation type="journal article" date="2019" name="Int. J. Syst. Evol. Microbiol.">
        <title>The Global Catalogue of Microorganisms (GCM) 10K type strain sequencing project: providing services to taxonomists for standard genome sequencing and annotation.</title>
        <authorList>
            <consortium name="The Broad Institute Genomics Platform"/>
            <consortium name="The Broad Institute Genome Sequencing Center for Infectious Disease"/>
            <person name="Wu L."/>
            <person name="Ma J."/>
        </authorList>
    </citation>
    <scope>NUCLEOTIDE SEQUENCE [LARGE SCALE GENOMIC DNA]</scope>
    <source>
        <strain evidence="1 2">Q85</strain>
    </source>
</reference>